<reference evidence="1 2" key="1">
    <citation type="submission" date="2024-01" db="EMBL/GenBank/DDBJ databases">
        <title>Hyphobacterium bacterium isolated from marine sediment.</title>
        <authorList>
            <person name="Zhao S."/>
        </authorList>
    </citation>
    <scope>NUCLEOTIDE SEQUENCE [LARGE SCALE GENOMIC DNA]</scope>
    <source>
        <strain evidence="1 2">Y60-23</strain>
    </source>
</reference>
<comment type="caution">
    <text evidence="1">The sequence shown here is derived from an EMBL/GenBank/DDBJ whole genome shotgun (WGS) entry which is preliminary data.</text>
</comment>
<keyword evidence="2" id="KW-1185">Reference proteome</keyword>
<sequence length="61" mass="7152">MTRLLRLIGFVTDRTHGYFADRQEAFEFVRRASKKNRTRHLALMDTLDERLAAEKARTEAA</sequence>
<dbReference type="Proteomes" id="UP001310692">
    <property type="component" value="Unassembled WGS sequence"/>
</dbReference>
<evidence type="ECO:0000313" key="1">
    <source>
        <dbReference type="EMBL" id="MEE2567742.1"/>
    </source>
</evidence>
<evidence type="ECO:0000313" key="2">
    <source>
        <dbReference type="Proteomes" id="UP001310692"/>
    </source>
</evidence>
<accession>A0ABU7M1P6</accession>
<dbReference type="EMBL" id="JAZDRO010000009">
    <property type="protein sequence ID" value="MEE2567742.1"/>
    <property type="molecule type" value="Genomic_DNA"/>
</dbReference>
<proteinExistence type="predicted"/>
<organism evidence="1 2">
    <name type="scientific">Hyphobacterium marinum</name>
    <dbReference type="NCBI Taxonomy" id="3116574"/>
    <lineage>
        <taxon>Bacteria</taxon>
        <taxon>Pseudomonadati</taxon>
        <taxon>Pseudomonadota</taxon>
        <taxon>Alphaproteobacteria</taxon>
        <taxon>Maricaulales</taxon>
        <taxon>Maricaulaceae</taxon>
        <taxon>Hyphobacterium</taxon>
    </lineage>
</organism>
<gene>
    <name evidence="1" type="ORF">V0U35_13760</name>
</gene>
<dbReference type="RefSeq" id="WP_330197334.1">
    <property type="nucleotide sequence ID" value="NZ_JAZDRO010000009.1"/>
</dbReference>
<protein>
    <submittedName>
        <fullName evidence="1">Uncharacterized protein</fullName>
    </submittedName>
</protein>
<name>A0ABU7M1P6_9PROT</name>